<evidence type="ECO:0000313" key="2">
    <source>
        <dbReference type="Proteomes" id="UP000008068"/>
    </source>
</evidence>
<protein>
    <submittedName>
        <fullName evidence="1">Uncharacterized protein</fullName>
    </submittedName>
</protein>
<dbReference type="EMBL" id="GL379807">
    <property type="protein sequence ID" value="EGT41502.1"/>
    <property type="molecule type" value="Genomic_DNA"/>
</dbReference>
<name>G0MQQ3_CAEBE</name>
<reference evidence="2" key="1">
    <citation type="submission" date="2011-07" db="EMBL/GenBank/DDBJ databases">
        <authorList>
            <consortium name="Caenorhabditis brenneri Sequencing and Analysis Consortium"/>
            <person name="Wilson R.K."/>
        </authorList>
    </citation>
    <scope>NUCLEOTIDE SEQUENCE [LARGE SCALE GENOMIC DNA]</scope>
    <source>
        <strain evidence="2">PB2801</strain>
    </source>
</reference>
<keyword evidence="2" id="KW-1185">Reference proteome</keyword>
<gene>
    <name evidence="1" type="ORF">CAEBREN_03077</name>
</gene>
<dbReference type="AlphaFoldDB" id="G0MQQ3"/>
<organism evidence="2">
    <name type="scientific">Caenorhabditis brenneri</name>
    <name type="common">Nematode worm</name>
    <dbReference type="NCBI Taxonomy" id="135651"/>
    <lineage>
        <taxon>Eukaryota</taxon>
        <taxon>Metazoa</taxon>
        <taxon>Ecdysozoa</taxon>
        <taxon>Nematoda</taxon>
        <taxon>Chromadorea</taxon>
        <taxon>Rhabditida</taxon>
        <taxon>Rhabditina</taxon>
        <taxon>Rhabditomorpha</taxon>
        <taxon>Rhabditoidea</taxon>
        <taxon>Rhabditidae</taxon>
        <taxon>Peloderinae</taxon>
        <taxon>Caenorhabditis</taxon>
    </lineage>
</organism>
<proteinExistence type="predicted"/>
<dbReference type="HOGENOM" id="CLU_3385231_0_0_1"/>
<evidence type="ECO:0000313" key="1">
    <source>
        <dbReference type="EMBL" id="EGT41502.1"/>
    </source>
</evidence>
<dbReference type="InParanoid" id="G0MQQ3"/>
<sequence length="33" mass="3787">MNQKSKMFTITIYNCLVSSWQVPDAVSPERSIL</sequence>
<accession>G0MQQ3</accession>
<dbReference type="Proteomes" id="UP000008068">
    <property type="component" value="Unassembled WGS sequence"/>
</dbReference>